<reference evidence="2" key="1">
    <citation type="submission" date="2021-01" db="EMBL/GenBank/DDBJ databases">
        <authorList>
            <person name="Kaushik A."/>
        </authorList>
    </citation>
    <scope>NUCLEOTIDE SEQUENCE</scope>
    <source>
        <strain evidence="2">AG4-RS23</strain>
    </source>
</reference>
<proteinExistence type="predicted"/>
<evidence type="ECO:0000313" key="2">
    <source>
        <dbReference type="EMBL" id="CAE6501549.1"/>
    </source>
</evidence>
<evidence type="ECO:0000313" key="3">
    <source>
        <dbReference type="Proteomes" id="UP000663861"/>
    </source>
</evidence>
<dbReference type="Proteomes" id="UP000663861">
    <property type="component" value="Unassembled WGS sequence"/>
</dbReference>
<evidence type="ECO:0000256" key="1">
    <source>
        <dbReference type="SAM" id="MobiDB-lite"/>
    </source>
</evidence>
<organism evidence="2 3">
    <name type="scientific">Rhizoctonia solani</name>
    <dbReference type="NCBI Taxonomy" id="456999"/>
    <lineage>
        <taxon>Eukaryota</taxon>
        <taxon>Fungi</taxon>
        <taxon>Dikarya</taxon>
        <taxon>Basidiomycota</taxon>
        <taxon>Agaricomycotina</taxon>
        <taxon>Agaricomycetes</taxon>
        <taxon>Cantharellales</taxon>
        <taxon>Ceratobasidiaceae</taxon>
        <taxon>Rhizoctonia</taxon>
    </lineage>
</organism>
<comment type="caution">
    <text evidence="2">The sequence shown here is derived from an EMBL/GenBank/DDBJ whole genome shotgun (WGS) entry which is preliminary data.</text>
</comment>
<gene>
    <name evidence="2" type="ORF">RDB_LOCUS123083</name>
</gene>
<dbReference type="EMBL" id="CAJMWY010003334">
    <property type="protein sequence ID" value="CAE6501549.1"/>
    <property type="molecule type" value="Genomic_DNA"/>
</dbReference>
<sequence>MEIHKGSSTSTEGYPTMLNDIRGYRESWQNLDLEDEFQSVTCDISGSADWDTCGGVFNKATQSNHESFGTDLYIRSFGSTHHPILLRFKYTFIGVAVDLSQDLVVLVRHEPASGRVYLNLVSSLTGHPHPVADLTTINVPFEECDRHFNMKNATIMEETLSISFEFSVYYNPCYEIFTWNWKTGDLLHPISGVGFLYSISFLDHDHLAVLAFTGDMIIRNLCLLIYTVPDHSSTQSIPTTSGTFIRISPALQLDFPRFNDDVLVDGNHPTLCILSQPDSIPGRPIQIGSTTFSYPRVPTLGIRLTLTQLPPGSPISIIQHFVVFICVDGLLHLVQSQRPGQSRVLSWSEWGIMNTRWFVNENLPHNWYTTSSITGMTLLHLIQSRRPGQTRVLSWSEWGIMNTRWFVNENLPHNWYTTSSITGMTGSRYSKVFDNDRRTRIKGGKEGEGDEGDEGNEDNEGGEDNDDRVTGEAQGDMLFSVIDFKPSHWEKNLHRALSIKDQQSILRGRWPSPLLTYTVRDTTSEKNTDSLPNSGVHLTGQSCEVVHAIMVGSDTPTTLGRMEGFDKPVESRLPYRLVARIKPVPQEACYPWIMNHDSVIGLQFLKRHVTRG</sequence>
<feature type="region of interest" description="Disordered" evidence="1">
    <location>
        <begin position="439"/>
        <end position="470"/>
    </location>
</feature>
<feature type="compositionally biased region" description="Acidic residues" evidence="1">
    <location>
        <begin position="448"/>
        <end position="466"/>
    </location>
</feature>
<dbReference type="AlphaFoldDB" id="A0A8H3CV21"/>
<protein>
    <submittedName>
        <fullName evidence="2">Uncharacterized protein</fullName>
    </submittedName>
</protein>
<accession>A0A8H3CV21</accession>
<name>A0A8H3CV21_9AGAM</name>